<sequence length="81" mass="9125">MTFSHTTHIGHHTQDQRIALLTNNTIFTIMIGMKLSKEPLDCTWDINHKVHLSVVKWAVIAGRFDPHRGCLEGMGEKGSTI</sequence>
<accession>A0A0K2UXL6</accession>
<dbReference type="EMBL" id="HACA01025085">
    <property type="protein sequence ID" value="CDW42446.1"/>
    <property type="molecule type" value="Transcribed_RNA"/>
</dbReference>
<evidence type="ECO:0000313" key="1">
    <source>
        <dbReference type="EMBL" id="CDW42446.1"/>
    </source>
</evidence>
<reference evidence="1" key="1">
    <citation type="submission" date="2014-05" db="EMBL/GenBank/DDBJ databases">
        <authorList>
            <person name="Chronopoulou M."/>
        </authorList>
    </citation>
    <scope>NUCLEOTIDE SEQUENCE</scope>
    <source>
        <tissue evidence="1">Whole organism</tissue>
    </source>
</reference>
<dbReference type="AlphaFoldDB" id="A0A0K2UXL6"/>
<protein>
    <submittedName>
        <fullName evidence="1">Zinc finger MYMtype protein 1like [Oreochromis niloticus]</fullName>
    </submittedName>
</protein>
<proteinExistence type="predicted"/>
<name>A0A0K2UXL6_LEPSM</name>
<organism evidence="1">
    <name type="scientific">Lepeophtheirus salmonis</name>
    <name type="common">Salmon louse</name>
    <name type="synonym">Caligus salmonis</name>
    <dbReference type="NCBI Taxonomy" id="72036"/>
    <lineage>
        <taxon>Eukaryota</taxon>
        <taxon>Metazoa</taxon>
        <taxon>Ecdysozoa</taxon>
        <taxon>Arthropoda</taxon>
        <taxon>Crustacea</taxon>
        <taxon>Multicrustacea</taxon>
        <taxon>Hexanauplia</taxon>
        <taxon>Copepoda</taxon>
        <taxon>Siphonostomatoida</taxon>
        <taxon>Caligidae</taxon>
        <taxon>Lepeophtheirus</taxon>
    </lineage>
</organism>